<evidence type="ECO:0000313" key="6">
    <source>
        <dbReference type="EMBL" id="KAK7050749.1"/>
    </source>
</evidence>
<protein>
    <submittedName>
        <fullName evidence="6">Uncharacterized protein</fullName>
    </submittedName>
</protein>
<dbReference type="AlphaFoldDB" id="A0AAW0DDZ2"/>
<evidence type="ECO:0000313" key="2">
    <source>
        <dbReference type="EMBL" id="KAK6988847.1"/>
    </source>
</evidence>
<sequence>MIHRTEDLFVHAYKVSAKTMRSYQDVVSSYVEALDRGNWRPRTPPIEIEDTPSPDNSVADFKTAENGKDVVMSELAESVYSPVFPVKPPGPVDSGAKTFLDGRAYKDNVCPSVDRPLESEFVLTKDQCAKAAGANVDLRYTKAKHIGTQAPQQEYFLQFYKDEATHIRTAELQDGVPELKVLQVQPSVKQHSPGGSQGAGVPILEYGESNMTELNLETAKSIQNTDTFAKWVRETLKVINHCYLLKWRVYLLTWPQLMPSDGKSNFLPGYLGGK</sequence>
<evidence type="ECO:0000313" key="3">
    <source>
        <dbReference type="EMBL" id="KAK6996831.1"/>
    </source>
</evidence>
<dbReference type="EMBL" id="JAWWNJ010000178">
    <property type="protein sequence ID" value="KAK6974813.1"/>
    <property type="molecule type" value="Genomic_DNA"/>
</dbReference>
<accession>A0AAW0DDZ2</accession>
<name>A0AAW0DDZ2_9AGAR</name>
<evidence type="ECO:0000313" key="7">
    <source>
        <dbReference type="Proteomes" id="UP001362999"/>
    </source>
</evidence>
<gene>
    <name evidence="5" type="ORF">R3P38DRAFT_2763972</name>
    <name evidence="6" type="ORF">R3P38DRAFT_2764010</name>
    <name evidence="4" type="ORF">R3P38DRAFT_2784047</name>
    <name evidence="3" type="ORF">R3P38DRAFT_2799122</name>
    <name evidence="2" type="ORF">R3P38DRAFT_2804057</name>
    <name evidence="1" type="ORF">R3P38DRAFT_2811326</name>
</gene>
<comment type="caution">
    <text evidence="6">The sequence shown here is derived from an EMBL/GenBank/DDBJ whole genome shotgun (WGS) entry which is preliminary data.</text>
</comment>
<evidence type="ECO:0000313" key="5">
    <source>
        <dbReference type="EMBL" id="KAK7050700.1"/>
    </source>
</evidence>
<dbReference type="Proteomes" id="UP001362999">
    <property type="component" value="Unassembled WGS sequence"/>
</dbReference>
<dbReference type="EMBL" id="JAWWNJ010000119">
    <property type="protein sequence ID" value="KAK6988847.1"/>
    <property type="molecule type" value="Genomic_DNA"/>
</dbReference>
<dbReference type="EMBL" id="JAWWNJ010000046">
    <property type="protein sequence ID" value="KAK7018202.1"/>
    <property type="molecule type" value="Genomic_DNA"/>
</dbReference>
<proteinExistence type="predicted"/>
<dbReference type="EMBL" id="JAWWNJ010000008">
    <property type="protein sequence ID" value="KAK7050749.1"/>
    <property type="molecule type" value="Genomic_DNA"/>
</dbReference>
<dbReference type="EMBL" id="JAWWNJ010000008">
    <property type="protein sequence ID" value="KAK7050700.1"/>
    <property type="molecule type" value="Genomic_DNA"/>
</dbReference>
<evidence type="ECO:0000313" key="4">
    <source>
        <dbReference type="EMBL" id="KAK7018202.1"/>
    </source>
</evidence>
<reference evidence="6 7" key="1">
    <citation type="journal article" date="2024" name="J Genomics">
        <title>Draft genome sequencing and assembly of Favolaschia claudopus CIRM-BRFM 2984 isolated from oak limbs.</title>
        <authorList>
            <person name="Navarro D."/>
            <person name="Drula E."/>
            <person name="Chaduli D."/>
            <person name="Cazenave R."/>
            <person name="Ahrendt S."/>
            <person name="Wang J."/>
            <person name="Lipzen A."/>
            <person name="Daum C."/>
            <person name="Barry K."/>
            <person name="Grigoriev I.V."/>
            <person name="Favel A."/>
            <person name="Rosso M.N."/>
            <person name="Martin F."/>
        </authorList>
    </citation>
    <scope>NUCLEOTIDE SEQUENCE [LARGE SCALE GENOMIC DNA]</scope>
    <source>
        <strain evidence="6 7">CIRM-BRFM 2984</strain>
    </source>
</reference>
<dbReference type="EMBL" id="JAWWNJ010000095">
    <property type="protein sequence ID" value="KAK6996831.1"/>
    <property type="molecule type" value="Genomic_DNA"/>
</dbReference>
<organism evidence="6 7">
    <name type="scientific">Favolaschia claudopus</name>
    <dbReference type="NCBI Taxonomy" id="2862362"/>
    <lineage>
        <taxon>Eukaryota</taxon>
        <taxon>Fungi</taxon>
        <taxon>Dikarya</taxon>
        <taxon>Basidiomycota</taxon>
        <taxon>Agaricomycotina</taxon>
        <taxon>Agaricomycetes</taxon>
        <taxon>Agaricomycetidae</taxon>
        <taxon>Agaricales</taxon>
        <taxon>Marasmiineae</taxon>
        <taxon>Mycenaceae</taxon>
        <taxon>Favolaschia</taxon>
    </lineage>
</organism>
<evidence type="ECO:0000313" key="1">
    <source>
        <dbReference type="EMBL" id="KAK6974813.1"/>
    </source>
</evidence>
<keyword evidence="7" id="KW-1185">Reference proteome</keyword>